<dbReference type="Pfam" id="PF09844">
    <property type="entry name" value="DUF2071"/>
    <property type="match status" value="1"/>
</dbReference>
<comment type="caution">
    <text evidence="1">The sequence shown here is derived from an EMBL/GenBank/DDBJ whole genome shotgun (WGS) entry which is preliminary data.</text>
</comment>
<reference evidence="1 2" key="1">
    <citation type="submission" date="2024-09" db="EMBL/GenBank/DDBJ databases">
        <authorList>
            <person name="Sun Q."/>
            <person name="Mori K."/>
        </authorList>
    </citation>
    <scope>NUCLEOTIDE SEQUENCE [LARGE SCALE GENOMIC DNA]</scope>
    <source>
        <strain evidence="1 2">NCAIM B.02481</strain>
    </source>
</reference>
<keyword evidence="2" id="KW-1185">Reference proteome</keyword>
<dbReference type="PANTHER" id="PTHR39186:SF1">
    <property type="entry name" value="DUF2071 DOMAIN-CONTAINING PROTEIN"/>
    <property type="match status" value="1"/>
</dbReference>
<sequence length="248" mass="28836">MVTQSINNKNIFMTCHWEDLIISTFEVDKAILEKYLPNNTELDLFNGKALMSIVAFTFSKVKFFEIKIPFHQKFGQINFRFYAKSKIDGTKGVVFIKEFAPKPIIALTANIFYNEPYFTKNIRFNISTKSDEKTIKYAYKDMSVKAKVKTASKPLIKNSLEEFVVDRYVAFVKSNTSKTLQYRIHHKPWKLYEFIHTEINENLISLLPKHFKSAKLIKTYIVDGSFVSVEKGKLPTTISVEKTRTHFA</sequence>
<organism evidence="1 2">
    <name type="scientific">Winogradskyella pulchriflava</name>
    <dbReference type="NCBI Taxonomy" id="1110688"/>
    <lineage>
        <taxon>Bacteria</taxon>
        <taxon>Pseudomonadati</taxon>
        <taxon>Bacteroidota</taxon>
        <taxon>Flavobacteriia</taxon>
        <taxon>Flavobacteriales</taxon>
        <taxon>Flavobacteriaceae</taxon>
        <taxon>Winogradskyella</taxon>
    </lineage>
</organism>
<dbReference type="PANTHER" id="PTHR39186">
    <property type="entry name" value="DUF2071 FAMILY PROTEIN"/>
    <property type="match status" value="1"/>
</dbReference>
<gene>
    <name evidence="1" type="ORF">ACFFGA_09260</name>
</gene>
<name>A0ABV6QBW9_9FLAO</name>
<dbReference type="Proteomes" id="UP001589832">
    <property type="component" value="Unassembled WGS sequence"/>
</dbReference>
<protein>
    <submittedName>
        <fullName evidence="1">DUF2071 domain-containing protein</fullName>
    </submittedName>
</protein>
<evidence type="ECO:0000313" key="2">
    <source>
        <dbReference type="Proteomes" id="UP001589832"/>
    </source>
</evidence>
<dbReference type="RefSeq" id="WP_386062887.1">
    <property type="nucleotide sequence ID" value="NZ_JBHLTQ010000004.1"/>
</dbReference>
<dbReference type="EMBL" id="JBHLTQ010000004">
    <property type="protein sequence ID" value="MFC0604741.1"/>
    <property type="molecule type" value="Genomic_DNA"/>
</dbReference>
<dbReference type="InterPro" id="IPR018644">
    <property type="entry name" value="DUF2071"/>
</dbReference>
<evidence type="ECO:0000313" key="1">
    <source>
        <dbReference type="EMBL" id="MFC0604741.1"/>
    </source>
</evidence>
<proteinExistence type="predicted"/>
<accession>A0ABV6QBW9</accession>